<evidence type="ECO:0000256" key="2">
    <source>
        <dbReference type="SAM" id="MobiDB-lite"/>
    </source>
</evidence>
<feature type="region of interest" description="Disordered" evidence="2">
    <location>
        <begin position="221"/>
        <end position="255"/>
    </location>
</feature>
<dbReference type="InterPro" id="IPR031650">
    <property type="entry name" value="CCDC73"/>
</dbReference>
<evidence type="ECO:0000256" key="1">
    <source>
        <dbReference type="SAM" id="Coils"/>
    </source>
</evidence>
<keyword evidence="4" id="KW-1185">Reference proteome</keyword>
<dbReference type="AlphaFoldDB" id="A0A8B9ECW7"/>
<sequence length="283" mass="32899">MLMIKQALRMDEGFKPQTLDSNLQSPSETLLSIRLLDFKTSLLEAIEELRIRRETEINYEDQISKIVVEKQELEWQKETLQHQTDMLQQQNKEAMAAFKKQLQARMFAMEEEKGKYQLAVETKEKEIDGLKETLKALQISKYTLQKKLNEMEEAVSKKVKEENTQIKGEKLEANMRREIATIKNELNSLKGDQGHLEDYPPPRGNQHAEQVESLQVKEGFTASHEQKSSHVTVTPAKSERMLGDEGSCSTHNSNIQNQIEEIEKFLQLERLCSSRKRKHEDRE</sequence>
<dbReference type="Pfam" id="PF15818">
    <property type="entry name" value="CCDC73"/>
    <property type="match status" value="2"/>
</dbReference>
<evidence type="ECO:0000313" key="4">
    <source>
        <dbReference type="Proteomes" id="UP000694521"/>
    </source>
</evidence>
<keyword evidence="1" id="KW-0175">Coiled coil</keyword>
<dbReference type="Ensembl" id="ENSACDT00005022599.1">
    <property type="protein sequence ID" value="ENSACDP00005018869.1"/>
    <property type="gene ID" value="ENSACDG00005013713.1"/>
</dbReference>
<dbReference type="PANTHER" id="PTHR28660:SF1">
    <property type="entry name" value="COILED-COIL DOMAIN-CONTAINING PROTEIN 73"/>
    <property type="match status" value="1"/>
</dbReference>
<evidence type="ECO:0000313" key="3">
    <source>
        <dbReference type="Ensembl" id="ENSACDP00005018869.1"/>
    </source>
</evidence>
<name>A0A8B9ECW7_ANSCY</name>
<organism evidence="3 4">
    <name type="scientific">Anser cygnoides</name>
    <name type="common">Swan goose</name>
    <dbReference type="NCBI Taxonomy" id="8845"/>
    <lineage>
        <taxon>Eukaryota</taxon>
        <taxon>Metazoa</taxon>
        <taxon>Chordata</taxon>
        <taxon>Craniata</taxon>
        <taxon>Vertebrata</taxon>
        <taxon>Euteleostomi</taxon>
        <taxon>Archelosauria</taxon>
        <taxon>Archosauria</taxon>
        <taxon>Dinosauria</taxon>
        <taxon>Saurischia</taxon>
        <taxon>Theropoda</taxon>
        <taxon>Coelurosauria</taxon>
        <taxon>Aves</taxon>
        <taxon>Neognathae</taxon>
        <taxon>Galloanserae</taxon>
        <taxon>Anseriformes</taxon>
        <taxon>Anatidae</taxon>
        <taxon>Anserinae</taxon>
        <taxon>Anser</taxon>
    </lineage>
</organism>
<reference evidence="3" key="2">
    <citation type="submission" date="2025-09" db="UniProtKB">
        <authorList>
            <consortium name="Ensembl"/>
        </authorList>
    </citation>
    <scope>IDENTIFICATION</scope>
</reference>
<dbReference type="Proteomes" id="UP000694521">
    <property type="component" value="Unplaced"/>
</dbReference>
<feature type="coiled-coil region" evidence="1">
    <location>
        <begin position="70"/>
        <end position="192"/>
    </location>
</feature>
<reference evidence="3" key="1">
    <citation type="submission" date="2025-08" db="UniProtKB">
        <authorList>
            <consortium name="Ensembl"/>
        </authorList>
    </citation>
    <scope>IDENTIFICATION</scope>
</reference>
<dbReference type="PANTHER" id="PTHR28660">
    <property type="entry name" value="COILED-COIL DOMAIN-CONTAINING PROTEIN 73"/>
    <property type="match status" value="1"/>
</dbReference>
<protein>
    <recommendedName>
        <fullName evidence="5">Coiled-coil domain-containing protein 73</fullName>
    </recommendedName>
</protein>
<accession>A0A8B9ECW7</accession>
<proteinExistence type="predicted"/>
<evidence type="ECO:0008006" key="5">
    <source>
        <dbReference type="Google" id="ProtNLM"/>
    </source>
</evidence>